<evidence type="ECO:0000256" key="4">
    <source>
        <dbReference type="ARBA" id="ARBA00022692"/>
    </source>
</evidence>
<dbReference type="GO" id="GO:0015344">
    <property type="term" value="F:siderophore uptake transmembrane transporter activity"/>
    <property type="evidence" value="ECO:0007669"/>
    <property type="project" value="TreeGrafter"/>
</dbReference>
<dbReference type="Pfam" id="PF14905">
    <property type="entry name" value="OMP_b-brl_3"/>
    <property type="match status" value="1"/>
</dbReference>
<dbReference type="OrthoDB" id="8764943at2"/>
<keyword evidence="4" id="KW-0812">Transmembrane</keyword>
<keyword evidence="7" id="KW-0998">Cell outer membrane</keyword>
<keyword evidence="3" id="KW-1134">Transmembrane beta strand</keyword>
<keyword evidence="6" id="KW-0472">Membrane</keyword>
<protein>
    <submittedName>
        <fullName evidence="10">Outer membrane receptor proteins, mostly Fe transport</fullName>
    </submittedName>
</protein>
<feature type="chain" id="PRO_5013315098" evidence="8">
    <location>
        <begin position="20"/>
        <end position="789"/>
    </location>
</feature>
<dbReference type="Proteomes" id="UP000186373">
    <property type="component" value="Unassembled WGS sequence"/>
</dbReference>
<dbReference type="InterPro" id="IPR041700">
    <property type="entry name" value="OMP_b-brl_3"/>
</dbReference>
<evidence type="ECO:0000256" key="6">
    <source>
        <dbReference type="ARBA" id="ARBA00023136"/>
    </source>
</evidence>
<reference evidence="11" key="1">
    <citation type="submission" date="2017-01" db="EMBL/GenBank/DDBJ databases">
        <authorList>
            <person name="Varghese N."/>
            <person name="Submissions S."/>
        </authorList>
    </citation>
    <scope>NUCLEOTIDE SEQUENCE [LARGE SCALE GENOMIC DNA]</scope>
    <source>
        <strain evidence="11">DSM 17126</strain>
    </source>
</reference>
<evidence type="ECO:0000256" key="3">
    <source>
        <dbReference type="ARBA" id="ARBA00022452"/>
    </source>
</evidence>
<keyword evidence="2" id="KW-0813">Transport</keyword>
<keyword evidence="11" id="KW-1185">Reference proteome</keyword>
<evidence type="ECO:0000313" key="10">
    <source>
        <dbReference type="EMBL" id="SIS38101.1"/>
    </source>
</evidence>
<dbReference type="PANTHER" id="PTHR30069">
    <property type="entry name" value="TONB-DEPENDENT OUTER MEMBRANE RECEPTOR"/>
    <property type="match status" value="1"/>
</dbReference>
<dbReference type="EMBL" id="FTNY01000004">
    <property type="protein sequence ID" value="SIS38101.1"/>
    <property type="molecule type" value="Genomic_DNA"/>
</dbReference>
<dbReference type="RefSeq" id="WP_076508248.1">
    <property type="nucleotide sequence ID" value="NZ_FTNY01000004.1"/>
</dbReference>
<evidence type="ECO:0000256" key="5">
    <source>
        <dbReference type="ARBA" id="ARBA00022729"/>
    </source>
</evidence>
<organism evidence="10 11">
    <name type="scientific">Chryseobacterium shigense</name>
    <dbReference type="NCBI Taxonomy" id="297244"/>
    <lineage>
        <taxon>Bacteria</taxon>
        <taxon>Pseudomonadati</taxon>
        <taxon>Bacteroidota</taxon>
        <taxon>Flavobacteriia</taxon>
        <taxon>Flavobacteriales</taxon>
        <taxon>Weeksellaceae</taxon>
        <taxon>Chryseobacterium group</taxon>
        <taxon>Chryseobacterium</taxon>
    </lineage>
</organism>
<dbReference type="GO" id="GO:0044718">
    <property type="term" value="P:siderophore transmembrane transport"/>
    <property type="evidence" value="ECO:0007669"/>
    <property type="project" value="TreeGrafter"/>
</dbReference>
<dbReference type="Pfam" id="PF13620">
    <property type="entry name" value="CarboxypepD_reg"/>
    <property type="match status" value="1"/>
</dbReference>
<accession>A0A1N7IM86</accession>
<dbReference type="Gene3D" id="2.40.170.20">
    <property type="entry name" value="TonB-dependent receptor, beta-barrel domain"/>
    <property type="match status" value="1"/>
</dbReference>
<dbReference type="PANTHER" id="PTHR30069:SF29">
    <property type="entry name" value="HEMOGLOBIN AND HEMOGLOBIN-HAPTOGLOBIN-BINDING PROTEIN 1-RELATED"/>
    <property type="match status" value="1"/>
</dbReference>
<evidence type="ECO:0000259" key="9">
    <source>
        <dbReference type="Pfam" id="PF14905"/>
    </source>
</evidence>
<feature type="domain" description="Outer membrane protein beta-barrel" evidence="9">
    <location>
        <begin position="369"/>
        <end position="763"/>
    </location>
</feature>
<keyword evidence="10" id="KW-0675">Receptor</keyword>
<dbReference type="Gene3D" id="2.60.40.1120">
    <property type="entry name" value="Carboxypeptidase-like, regulatory domain"/>
    <property type="match status" value="1"/>
</dbReference>
<feature type="signal peptide" evidence="8">
    <location>
        <begin position="1"/>
        <end position="19"/>
    </location>
</feature>
<evidence type="ECO:0000256" key="2">
    <source>
        <dbReference type="ARBA" id="ARBA00022448"/>
    </source>
</evidence>
<dbReference type="InterPro" id="IPR039426">
    <property type="entry name" value="TonB-dep_rcpt-like"/>
</dbReference>
<sequence>MNRKIILLLSLVSSSYFFAQSIEGTVTDLQNKPAPETEVLITKADTQFSAITDEKGMFKIPLKEEGSYIMEIIKDGVKTNSETITVKGNSKKDIQIKEVPVEKKIEGVTLTAKKKLFERKVDRLVFNVENSVASQGIDAVEALAKTPMVRATDDAISIAGKSNVAVMINDRLLNLNGQELINYLKTIRSDDILKIEVITTPPAKYEAEGKSGLINIILKKNANLGWNGSIQTSGSYYGGRPTTSTRSGTTFNYQGDKLSVSGNLSMGDNYWENRSHNYLTGTTDNNYWKTNSTNRNNYRYKAAGIKGEYKINDKNLVGINYNYSFNNPLEKGESKASIFDQEGYLDVLSNYSNKNRRNVHNATAFYDVKLDSLGSKLSITANMMLNNSNARNFYNTITSDQVSTFANPVSKYRIYSGQADLEKAFGKVKTEAGLKYTKIKNDSEFNFFNIEDDQYILNTKRTNTFFYNEQNYAAYASASFKINDKLDAKAGLRYEYTTLEGISMNDDSSAKIEYGKLFPTAYISYKPNENNAFSLSYSRRISRPYFGNLNPFKFYISEFEYSTGNPYLLPSFSDNFEFGYVLNNNFNVTLYYNYNKDNWDRIQVVEGKSKYSIVKNFYNQDQAGINISYNYNKLKWMESNIFVNGYYAKTKSYDPAALAAPEGYSANFNMDNNFFLNKSKTFTLMLGLWSNLPNRDGNTYYYANASVYTGMKLNLMEKKLSINLYVNDLLNTNRNKGIEYYPNYNVEYLSKGITRNIHLSVTYKFGNNNVKGATKEVKFEDSKRAGGGN</sequence>
<proteinExistence type="predicted"/>
<dbReference type="GO" id="GO:0009279">
    <property type="term" value="C:cell outer membrane"/>
    <property type="evidence" value="ECO:0007669"/>
    <property type="project" value="UniProtKB-SubCell"/>
</dbReference>
<evidence type="ECO:0000256" key="8">
    <source>
        <dbReference type="SAM" id="SignalP"/>
    </source>
</evidence>
<evidence type="ECO:0000256" key="1">
    <source>
        <dbReference type="ARBA" id="ARBA00004571"/>
    </source>
</evidence>
<name>A0A1N7IM86_9FLAO</name>
<evidence type="ECO:0000256" key="7">
    <source>
        <dbReference type="ARBA" id="ARBA00023237"/>
    </source>
</evidence>
<dbReference type="SUPFAM" id="SSF56935">
    <property type="entry name" value="Porins"/>
    <property type="match status" value="1"/>
</dbReference>
<dbReference type="InterPro" id="IPR036942">
    <property type="entry name" value="Beta-barrel_TonB_sf"/>
</dbReference>
<dbReference type="InterPro" id="IPR008969">
    <property type="entry name" value="CarboxyPept-like_regulatory"/>
</dbReference>
<dbReference type="SUPFAM" id="SSF49464">
    <property type="entry name" value="Carboxypeptidase regulatory domain-like"/>
    <property type="match status" value="1"/>
</dbReference>
<evidence type="ECO:0000313" key="11">
    <source>
        <dbReference type="Proteomes" id="UP000186373"/>
    </source>
</evidence>
<dbReference type="AlphaFoldDB" id="A0A1N7IM86"/>
<gene>
    <name evidence="10" type="ORF">SAMN05421639_104213</name>
</gene>
<keyword evidence="5 8" id="KW-0732">Signal</keyword>
<comment type="subcellular location">
    <subcellularLocation>
        <location evidence="1">Cell outer membrane</location>
        <topology evidence="1">Multi-pass membrane protein</topology>
    </subcellularLocation>
</comment>